<dbReference type="GO" id="GO:0047753">
    <property type="term" value="F:choline-sulfatase activity"/>
    <property type="evidence" value="ECO:0007669"/>
    <property type="project" value="UniProtKB-EC"/>
</dbReference>
<dbReference type="InterPro" id="IPR000917">
    <property type="entry name" value="Sulfatase_N"/>
</dbReference>
<organism evidence="7">
    <name type="scientific">uncultured Nocardioides sp</name>
    <dbReference type="NCBI Taxonomy" id="198441"/>
    <lineage>
        <taxon>Bacteria</taxon>
        <taxon>Bacillati</taxon>
        <taxon>Actinomycetota</taxon>
        <taxon>Actinomycetes</taxon>
        <taxon>Propionibacteriales</taxon>
        <taxon>Nocardioidaceae</taxon>
        <taxon>Nocardioides</taxon>
        <taxon>environmental samples</taxon>
    </lineage>
</organism>
<evidence type="ECO:0000256" key="4">
    <source>
        <dbReference type="ARBA" id="ARBA00023180"/>
    </source>
</evidence>
<evidence type="ECO:0000313" key="7">
    <source>
        <dbReference type="EMBL" id="CAA9378131.1"/>
    </source>
</evidence>
<keyword evidence="2 5" id="KW-0732">Signal</keyword>
<dbReference type="AlphaFoldDB" id="A0A6J4N4Z5"/>
<dbReference type="PANTHER" id="PTHR43108">
    <property type="entry name" value="N-ACETYLGLUCOSAMINE-6-SULFATASE FAMILY MEMBER"/>
    <property type="match status" value="1"/>
</dbReference>
<dbReference type="EC" id="3.1.6.6" evidence="7"/>
<dbReference type="EMBL" id="CADCUN010000072">
    <property type="protein sequence ID" value="CAA9378131.1"/>
    <property type="molecule type" value="Genomic_DNA"/>
</dbReference>
<accession>A0A6J4N4Z5</accession>
<dbReference type="Pfam" id="PF00884">
    <property type="entry name" value="Sulfatase"/>
    <property type="match status" value="1"/>
</dbReference>
<dbReference type="SUPFAM" id="SSF53649">
    <property type="entry name" value="Alkaline phosphatase-like"/>
    <property type="match status" value="1"/>
</dbReference>
<dbReference type="PROSITE" id="PS00523">
    <property type="entry name" value="SULFATASE_1"/>
    <property type="match status" value="1"/>
</dbReference>
<gene>
    <name evidence="7" type="ORF">AVDCRST_MAG60-660</name>
</gene>
<proteinExistence type="inferred from homology"/>
<feature type="domain" description="Sulfatase N-terminal" evidence="6">
    <location>
        <begin position="54"/>
        <end position="384"/>
    </location>
</feature>
<protein>
    <submittedName>
        <fullName evidence="7">Choline-sulfatase</fullName>
        <ecNumber evidence="7">3.1.6.6</ecNumber>
    </submittedName>
</protein>
<dbReference type="InterPro" id="IPR017850">
    <property type="entry name" value="Alkaline_phosphatase_core_sf"/>
</dbReference>
<keyword evidence="3 7" id="KW-0378">Hydrolase</keyword>
<dbReference type="PANTHER" id="PTHR43108:SF8">
    <property type="entry name" value="SD21168P"/>
    <property type="match status" value="1"/>
</dbReference>
<reference evidence="7" key="1">
    <citation type="submission" date="2020-02" db="EMBL/GenBank/DDBJ databases">
        <authorList>
            <person name="Meier V. D."/>
        </authorList>
    </citation>
    <scope>NUCLEOTIDE SEQUENCE</scope>
    <source>
        <strain evidence="7">AVDCRST_MAG60</strain>
    </source>
</reference>
<evidence type="ECO:0000259" key="6">
    <source>
        <dbReference type="Pfam" id="PF00884"/>
    </source>
</evidence>
<name>A0A6J4N4Z5_9ACTN</name>
<evidence type="ECO:0000256" key="1">
    <source>
        <dbReference type="ARBA" id="ARBA00008779"/>
    </source>
</evidence>
<dbReference type="CDD" id="cd16147">
    <property type="entry name" value="G6S"/>
    <property type="match status" value="1"/>
</dbReference>
<dbReference type="InterPro" id="IPR024607">
    <property type="entry name" value="Sulfatase_CS"/>
</dbReference>
<comment type="similarity">
    <text evidence="1">Belongs to the sulfatase family.</text>
</comment>
<keyword evidence="4" id="KW-0325">Glycoprotein</keyword>
<evidence type="ECO:0000256" key="5">
    <source>
        <dbReference type="SAM" id="SignalP"/>
    </source>
</evidence>
<sequence length="495" mass="54262">MQAWLRSGTTALIVCLLAVAGLGLADQESAPLPAAVQVASPQDASLDVPDAERPNIVFVMTDDMRDDELRWMPHTRRLLRDRGTDFTDAVSPHPLCCPARAQLVTGQYAQNNGVQHNAGPFGGFQALDPSQEISAWFKQAGYQTGFVGKFLNGYTDRDRRPAGWDRWDALSSGVYDYFDFSFDNDGSPVAFRDSYVTEVIADRTNQTVRDFAADDEPFLVYSWHLGPHYRINRQGKPVPAPAATDDKGRFADSVPSVLGDSAFNEGDVLDQPRPFRTRRLAREDLVVTEHRARLRALQSVDRAVESLVETLRSVGELNSTVIVFASDNGYSLGEHRFIGKNVLTQEVLQVPLLVRGPGIASGATNDLPVTLVDLPATFTALAGVTPGWLLDGTSVTPALAGQDQPFRDTTLVQTGDDGGDGWAYRGVRTSRYLYGVNGSDGFLYDRLVDPDQLTNLLLDPAYAEIRALLEQRRLQLLSCRGATCNRTFGLLPEPG</sequence>
<dbReference type="PROSITE" id="PS00149">
    <property type="entry name" value="SULFATASE_2"/>
    <property type="match status" value="1"/>
</dbReference>
<feature type="chain" id="PRO_5038532475" evidence="5">
    <location>
        <begin position="26"/>
        <end position="495"/>
    </location>
</feature>
<evidence type="ECO:0000256" key="2">
    <source>
        <dbReference type="ARBA" id="ARBA00022729"/>
    </source>
</evidence>
<feature type="signal peptide" evidence="5">
    <location>
        <begin position="1"/>
        <end position="25"/>
    </location>
</feature>
<dbReference type="Gene3D" id="3.40.720.10">
    <property type="entry name" value="Alkaline Phosphatase, subunit A"/>
    <property type="match status" value="1"/>
</dbReference>
<evidence type="ECO:0000256" key="3">
    <source>
        <dbReference type="ARBA" id="ARBA00022801"/>
    </source>
</evidence>